<protein>
    <submittedName>
        <fullName evidence="1">Uncharacterized protein</fullName>
    </submittedName>
</protein>
<dbReference type="AlphaFoldDB" id="E7RQH7"/>
<dbReference type="EMBL" id="AEPE02000005">
    <property type="protein sequence ID" value="EFZ36515.1"/>
    <property type="molecule type" value="Genomic_DNA"/>
</dbReference>
<reference evidence="1" key="1">
    <citation type="submission" date="2011-01" db="EMBL/GenBank/DDBJ databases">
        <authorList>
            <person name="Muzny D."/>
            <person name="Qin X."/>
            <person name="Buhay C."/>
            <person name="Dugan-Rocha S."/>
            <person name="Ding Y."/>
            <person name="Chen G."/>
            <person name="Hawes A."/>
            <person name="Holder M."/>
            <person name="Jhangiani S."/>
            <person name="Johnson A."/>
            <person name="Khan Z."/>
            <person name="Li Z."/>
            <person name="Liu W."/>
            <person name="Liu X."/>
            <person name="Perez L."/>
            <person name="Shen H."/>
            <person name="Wang Q."/>
            <person name="Watt J."/>
            <person name="Xi L."/>
            <person name="Xin Y."/>
            <person name="Zhou J."/>
            <person name="Deng J."/>
            <person name="Jiang H."/>
            <person name="Liu Y."/>
            <person name="Qu J."/>
            <person name="Song X.-Z."/>
            <person name="Zhang L."/>
            <person name="Villasana D."/>
            <person name="Johnson A."/>
            <person name="Liu J."/>
            <person name="Liyanage D."/>
            <person name="Lorensuhewa L."/>
            <person name="Robinson T."/>
            <person name="Song A."/>
            <person name="Song B.-B."/>
            <person name="Dinh H."/>
            <person name="Thornton R."/>
            <person name="Coyle M."/>
            <person name="Francisco L."/>
            <person name="Jackson L."/>
            <person name="Javaid M."/>
            <person name="Korchina V."/>
            <person name="Kovar C."/>
            <person name="Mata R."/>
            <person name="Mathew T."/>
            <person name="Ngo R."/>
            <person name="Nguyen L."/>
            <person name="Nguyen N."/>
            <person name="Okwuonu G."/>
            <person name="Ongeri F."/>
            <person name="Pham C."/>
            <person name="Simmons D."/>
            <person name="Wilczek-Boney K."/>
            <person name="Hale W."/>
            <person name="Jakkamsetti A."/>
            <person name="Pham P."/>
            <person name="Ruth R."/>
            <person name="San Lucas F."/>
            <person name="Warren J."/>
            <person name="Zhang J."/>
            <person name="Zhao Z."/>
            <person name="Zhou C."/>
            <person name="Zhu D."/>
            <person name="Lee S."/>
            <person name="Bess C."/>
            <person name="Blankenburg K."/>
            <person name="Forbes L."/>
            <person name="Fu Q."/>
            <person name="Gubbala S."/>
            <person name="Hirani K."/>
            <person name="Jayaseelan J.C."/>
            <person name="Lara F."/>
            <person name="Munidasa M."/>
            <person name="Palculict T."/>
            <person name="Patil S."/>
            <person name="Pu L.-L."/>
            <person name="Saada N."/>
            <person name="Tang L."/>
            <person name="Weissenberger G."/>
            <person name="Zhu Y."/>
            <person name="Hemphill L."/>
            <person name="Shang Y."/>
            <person name="Youmans B."/>
            <person name="Ayvaz T."/>
            <person name="Ross M."/>
            <person name="Santibanez J."/>
            <person name="Aqrawi P."/>
            <person name="Gross S."/>
            <person name="Joshi V."/>
            <person name="Fowler G."/>
            <person name="Nazareth L."/>
            <person name="Reid J."/>
            <person name="Worley K."/>
            <person name="Petrosino J."/>
            <person name="Highlander S."/>
            <person name="Gibbs R."/>
        </authorList>
    </citation>
    <scope>NUCLEOTIDE SEQUENCE [LARGE SCALE GENOMIC DNA]</scope>
    <source>
        <strain evidence="1">ATCC 33269</strain>
    </source>
</reference>
<name>E7RQH7_9BACT</name>
<dbReference type="Proteomes" id="UP000005580">
    <property type="component" value="Unassembled WGS sequence"/>
</dbReference>
<dbReference type="HOGENOM" id="CLU_2539768_0_0_10"/>
<organism evidence="1 2">
    <name type="scientific">Hoylesella oralis ATCC 33269</name>
    <dbReference type="NCBI Taxonomy" id="873533"/>
    <lineage>
        <taxon>Bacteria</taxon>
        <taxon>Pseudomonadati</taxon>
        <taxon>Bacteroidota</taxon>
        <taxon>Bacteroidia</taxon>
        <taxon>Bacteroidales</taxon>
        <taxon>Prevotellaceae</taxon>
        <taxon>Hoylesella</taxon>
    </lineage>
</organism>
<sequence>MGSRVTHLIGKNENYGIIAPDMVTTVVENKAAFAVETYQMQATIMETFIVDLQKIGGKNKIRLLNLAHKAKIDIIFITNERFA</sequence>
<evidence type="ECO:0000313" key="2">
    <source>
        <dbReference type="Proteomes" id="UP000005580"/>
    </source>
</evidence>
<gene>
    <name evidence="1" type="ORF">HMPREF0663_11428</name>
</gene>
<evidence type="ECO:0000313" key="1">
    <source>
        <dbReference type="EMBL" id="EFZ36515.1"/>
    </source>
</evidence>
<accession>E7RQH7</accession>
<keyword evidence="2" id="KW-1185">Reference proteome</keyword>
<proteinExistence type="predicted"/>
<comment type="caution">
    <text evidence="1">The sequence shown here is derived from an EMBL/GenBank/DDBJ whole genome shotgun (WGS) entry which is preliminary data.</text>
</comment>